<feature type="transmembrane region" description="Helical" evidence="8">
    <location>
        <begin position="887"/>
        <end position="914"/>
    </location>
</feature>
<gene>
    <name evidence="12" type="ORF">OJAV_G00230700</name>
</gene>
<feature type="domain" description="GAIN-B" evidence="10">
    <location>
        <begin position="710"/>
        <end position="881"/>
    </location>
</feature>
<dbReference type="PROSITE" id="PS50261">
    <property type="entry name" value="G_PROTEIN_RECEP_F2_4"/>
    <property type="match status" value="1"/>
</dbReference>
<dbReference type="PRINTS" id="PR00249">
    <property type="entry name" value="GPCRSECRETIN"/>
</dbReference>
<evidence type="ECO:0000256" key="6">
    <source>
        <dbReference type="ARBA" id="ARBA00023157"/>
    </source>
</evidence>
<reference evidence="12 13" key="1">
    <citation type="submission" date="2018-11" db="EMBL/GenBank/DDBJ databases">
        <authorList>
            <person name="Lopez-Roques C."/>
            <person name="Donnadieu C."/>
            <person name="Bouchez O."/>
            <person name="Klopp C."/>
            <person name="Cabau C."/>
            <person name="Zahm M."/>
        </authorList>
    </citation>
    <scope>NUCLEOTIDE SEQUENCE [LARGE SCALE GENOMIC DNA]</scope>
    <source>
        <strain evidence="12">RS831</strain>
        <tissue evidence="12">Whole body</tissue>
    </source>
</reference>
<keyword evidence="5 8" id="KW-0472">Membrane</keyword>
<dbReference type="GO" id="GO:0007166">
    <property type="term" value="P:cell surface receptor signaling pathway"/>
    <property type="evidence" value="ECO:0007669"/>
    <property type="project" value="InterPro"/>
</dbReference>
<evidence type="ECO:0000259" key="11">
    <source>
        <dbReference type="PROSITE" id="PS50261"/>
    </source>
</evidence>
<keyword evidence="9" id="KW-0732">Signal</keyword>
<keyword evidence="7" id="KW-0325">Glycoprotein</keyword>
<feature type="transmembrane region" description="Helical" evidence="8">
    <location>
        <begin position="967"/>
        <end position="989"/>
    </location>
</feature>
<dbReference type="Gene3D" id="1.20.1070.10">
    <property type="entry name" value="Rhodopsin 7-helix transmembrane proteins"/>
    <property type="match status" value="1"/>
</dbReference>
<keyword evidence="13" id="KW-1185">Reference proteome</keyword>
<dbReference type="EMBL" id="CM012460">
    <property type="protein sequence ID" value="RVE55894.1"/>
    <property type="molecule type" value="Genomic_DNA"/>
</dbReference>
<comment type="subcellular location">
    <subcellularLocation>
        <location evidence="1">Membrane</location>
        <topology evidence="1">Multi-pass membrane protein</topology>
    </subcellularLocation>
</comment>
<sequence>MEFLKVVSLLVMFLNGLYSLLTQKHNELGPSLLEESKSKNVSNLHGREKREVTSKTTTITSTSKSPVLLTTRDPVYTDVVVELQIPVVSASPNLFDEFRSFLASLKNLTSESKTSSIVVVDVNFTTACYPNENGGLQCQCEEQFAWSCDKCSLFGACGNVSEQTCGCINGLPDGEFCQPVTNTPSCPRPTFAISSSPTSEAKTTPTSQLATIPIPVTTKPTTFLTVIKSKCEQHITGCSVRNLSFSSGSTIASYTVNARSIETNQLDDMKRAIFSDLSSLYPMLFRSADPIQVPHKGVYFGGSVMLSCGPLPAEVGFSSELVYAEFRRITNQNLPNTFYAELDRHLARLMTIFRQKASKTGETADALAEILKNHDKQEIHDVHTKRTTVLHALPVYLHEDVSGVFKTCTVEFDEPELDGVAVGLLTVVDDHDSSPVHYEPVKISVVMESDEVVSLPRFSDAFVEGKKYFKQTGVLRVIETPEITVNPIKAIVKCGSTVQLECSVKGYYNVTFKDSNKQGSKIITEYVAPDDCAGKSPEIFVCQLQSDPAFQKKLTLEFTNEEFVCKDNPTFGSAPEGYVVKRPCEEGKLGEISAECLANGEFGNIQNNCVLKEVKDLLDQSEKLTESTLPGFLKKLSNATVKLSKEVTDSPATIKAIVKILNNIGSSKLPIDGASMTNVLLTIDVLTSEDARTSWATLNKESENAEETKSQLNSSSSALLESIENITSLVQDEHLNIATNLIVFNKTSFTNSFHADFNSSVEVDISNSDEKRKSLTAITFFSMNIVLPPRDQVNSSTNVINGKIILIQSSGKVNNISMTYDVLNNTLDNSKCVFWNFTLFNGLGGWDDQGCILVSRKNATVSCNCNHLTSFSILMSPFVPKDPALEYITYIGIGISMASLVICLIIEAIIWRIAINNTTSYLRHVCIVNIALSLLMANIWFIVGAAISNPQNQNNLPACSAVTFFIHFFYLTLFFWMLALGLLLIKSTVNVLSVGPSKAGMLAIGFSLGYGAPLVIATVTVAVTAPPGEYVRDNNVCWLNWDESKTLLAFVIPALLIVLINLIILATVMSKLVKSRAGKNTAQDGERHILVVIAKGLAVLTPFFGLTWGLGFGTVSDPKNTGIHGAFALFNSLQGLFILVFGTLLDRKVRSQLASISQTLRSQTGTTSVRTSSSALAFLRSPRGFTNFFHRSSSGSSDSSSVNT</sequence>
<dbReference type="Pfam" id="PF00002">
    <property type="entry name" value="7tm_2"/>
    <property type="match status" value="1"/>
</dbReference>
<feature type="transmembrane region" description="Helical" evidence="8">
    <location>
        <begin position="1089"/>
        <end position="1111"/>
    </location>
</feature>
<keyword evidence="4 8" id="KW-1133">Transmembrane helix</keyword>
<evidence type="ECO:0000313" key="13">
    <source>
        <dbReference type="Proteomes" id="UP000283210"/>
    </source>
</evidence>
<evidence type="ECO:0000259" key="10">
    <source>
        <dbReference type="PROSITE" id="PS50221"/>
    </source>
</evidence>
<evidence type="ECO:0000256" key="9">
    <source>
        <dbReference type="SAM" id="SignalP"/>
    </source>
</evidence>
<dbReference type="PANTHER" id="PTHR45813">
    <property type="entry name" value="IG-LIKE DOMAIN-CONTAINING PROTEIN"/>
    <property type="match status" value="1"/>
</dbReference>
<reference evidence="12 13" key="2">
    <citation type="submission" date="2019-01" db="EMBL/GenBank/DDBJ databases">
        <title>A chromosome length genome reference of the Java medaka (oryzias javanicus).</title>
        <authorList>
            <person name="Herpin A."/>
            <person name="Takehana Y."/>
            <person name="Naruse K."/>
            <person name="Ansai S."/>
            <person name="Kawaguchi M."/>
        </authorList>
    </citation>
    <scope>NUCLEOTIDE SEQUENCE [LARGE SCALE GENOMIC DNA]</scope>
    <source>
        <strain evidence="12">RS831</strain>
        <tissue evidence="12">Whole body</tissue>
    </source>
</reference>
<dbReference type="InterPro" id="IPR000203">
    <property type="entry name" value="GPS"/>
</dbReference>
<dbReference type="GO" id="GO:0016020">
    <property type="term" value="C:membrane"/>
    <property type="evidence" value="ECO:0007669"/>
    <property type="project" value="UniProtKB-SubCell"/>
</dbReference>
<dbReference type="PROSITE" id="PS50221">
    <property type="entry name" value="GAIN_B"/>
    <property type="match status" value="1"/>
</dbReference>
<feature type="transmembrane region" description="Helical" evidence="8">
    <location>
        <begin position="1001"/>
        <end position="1026"/>
    </location>
</feature>
<protein>
    <recommendedName>
        <fullName evidence="14">GPS domain-containing protein</fullName>
    </recommendedName>
</protein>
<keyword evidence="3 8" id="KW-0812">Transmembrane</keyword>
<proteinExistence type="inferred from homology"/>
<dbReference type="SMART" id="SM00303">
    <property type="entry name" value="GPS"/>
    <property type="match status" value="1"/>
</dbReference>
<dbReference type="InterPro" id="IPR000832">
    <property type="entry name" value="GPCR_2_secretin-like"/>
</dbReference>
<evidence type="ECO:0000256" key="3">
    <source>
        <dbReference type="ARBA" id="ARBA00022692"/>
    </source>
</evidence>
<dbReference type="InterPro" id="IPR046338">
    <property type="entry name" value="GAIN_dom_sf"/>
</dbReference>
<accession>A0A437BZL6</accession>
<evidence type="ECO:0008006" key="14">
    <source>
        <dbReference type="Google" id="ProtNLM"/>
    </source>
</evidence>
<feature type="chain" id="PRO_5019278235" description="GPS domain-containing protein" evidence="9">
    <location>
        <begin position="20"/>
        <end position="1204"/>
    </location>
</feature>
<feature type="transmembrane region" description="Helical" evidence="8">
    <location>
        <begin position="1123"/>
        <end position="1145"/>
    </location>
</feature>
<evidence type="ECO:0000256" key="5">
    <source>
        <dbReference type="ARBA" id="ARBA00023136"/>
    </source>
</evidence>
<feature type="transmembrane region" description="Helical" evidence="8">
    <location>
        <begin position="1046"/>
        <end position="1068"/>
    </location>
</feature>
<organism evidence="12 13">
    <name type="scientific">Oryzias javanicus</name>
    <name type="common">Javanese ricefish</name>
    <name type="synonym">Aplocheilus javanicus</name>
    <dbReference type="NCBI Taxonomy" id="123683"/>
    <lineage>
        <taxon>Eukaryota</taxon>
        <taxon>Metazoa</taxon>
        <taxon>Chordata</taxon>
        <taxon>Craniata</taxon>
        <taxon>Vertebrata</taxon>
        <taxon>Euteleostomi</taxon>
        <taxon>Actinopterygii</taxon>
        <taxon>Neopterygii</taxon>
        <taxon>Teleostei</taxon>
        <taxon>Neoteleostei</taxon>
        <taxon>Acanthomorphata</taxon>
        <taxon>Ovalentaria</taxon>
        <taxon>Atherinomorphae</taxon>
        <taxon>Beloniformes</taxon>
        <taxon>Adrianichthyidae</taxon>
        <taxon>Oryziinae</taxon>
        <taxon>Oryzias</taxon>
    </lineage>
</organism>
<dbReference type="InterPro" id="IPR057400">
    <property type="entry name" value="ADGRF3/5_N"/>
</dbReference>
<dbReference type="FunFam" id="1.20.1070.10:FF:000058">
    <property type="entry name" value="Adhesion G protein-coupled receptor F5"/>
    <property type="match status" value="1"/>
</dbReference>
<dbReference type="GO" id="GO:0004930">
    <property type="term" value="F:G protein-coupled receptor activity"/>
    <property type="evidence" value="ECO:0007669"/>
    <property type="project" value="InterPro"/>
</dbReference>
<evidence type="ECO:0000256" key="4">
    <source>
        <dbReference type="ARBA" id="ARBA00022989"/>
    </source>
</evidence>
<evidence type="ECO:0000256" key="1">
    <source>
        <dbReference type="ARBA" id="ARBA00004141"/>
    </source>
</evidence>
<dbReference type="OrthoDB" id="10040049at2759"/>
<evidence type="ECO:0000256" key="7">
    <source>
        <dbReference type="ARBA" id="ARBA00023180"/>
    </source>
</evidence>
<dbReference type="AlphaFoldDB" id="A0A437BZL6"/>
<dbReference type="Proteomes" id="UP000283210">
    <property type="component" value="Chromosome 24"/>
</dbReference>
<dbReference type="PANTHER" id="PTHR45813:SF4">
    <property type="entry name" value="ADHESION G PROTEIN-COUPLED RECEPTOR F5"/>
    <property type="match status" value="1"/>
</dbReference>
<dbReference type="Pfam" id="PF01825">
    <property type="entry name" value="GPS"/>
    <property type="match status" value="1"/>
</dbReference>
<keyword evidence="6" id="KW-1015">Disulfide bond</keyword>
<feature type="signal peptide" evidence="9">
    <location>
        <begin position="1"/>
        <end position="19"/>
    </location>
</feature>
<dbReference type="InterPro" id="IPR051587">
    <property type="entry name" value="Adhesion_GPCR"/>
</dbReference>
<evidence type="ECO:0000313" key="12">
    <source>
        <dbReference type="EMBL" id="RVE55894.1"/>
    </source>
</evidence>
<dbReference type="Pfam" id="PF25387">
    <property type="entry name" value="ADGRF3_N"/>
    <property type="match status" value="1"/>
</dbReference>
<evidence type="ECO:0000256" key="8">
    <source>
        <dbReference type="SAM" id="Phobius"/>
    </source>
</evidence>
<comment type="similarity">
    <text evidence="2">Belongs to the G-protein coupled receptor 2 family. Adhesion G-protein coupled receptor (ADGR) subfamily.</text>
</comment>
<dbReference type="Gene3D" id="2.60.220.50">
    <property type="match status" value="1"/>
</dbReference>
<evidence type="ECO:0000256" key="2">
    <source>
        <dbReference type="ARBA" id="ARBA00007343"/>
    </source>
</evidence>
<dbReference type="GO" id="GO:0007189">
    <property type="term" value="P:adenylate cyclase-activating G protein-coupled receptor signaling pathway"/>
    <property type="evidence" value="ECO:0007669"/>
    <property type="project" value="TreeGrafter"/>
</dbReference>
<feature type="domain" description="G-protein coupled receptors family 2 profile 2" evidence="11">
    <location>
        <begin position="885"/>
        <end position="1146"/>
    </location>
</feature>
<dbReference type="InterPro" id="IPR017981">
    <property type="entry name" value="GPCR_2-like_7TM"/>
</dbReference>
<dbReference type="InterPro" id="IPR057244">
    <property type="entry name" value="GAIN_B"/>
</dbReference>
<name>A0A437BZL6_ORYJA</name>
<feature type="transmembrane region" description="Helical" evidence="8">
    <location>
        <begin position="926"/>
        <end position="947"/>
    </location>
</feature>